<dbReference type="PANTHER" id="PTHR30504:SF4">
    <property type="entry name" value="GLUCANS BIOSYNTHESIS PROTEIN G"/>
    <property type="match status" value="1"/>
</dbReference>
<dbReference type="SUPFAM" id="SSF74650">
    <property type="entry name" value="Galactose mutarotase-like"/>
    <property type="match status" value="1"/>
</dbReference>
<evidence type="ECO:0000313" key="5">
    <source>
        <dbReference type="EMBL" id="PZQ58563.1"/>
    </source>
</evidence>
<dbReference type="Gene3D" id="2.70.98.10">
    <property type="match status" value="1"/>
</dbReference>
<dbReference type="GO" id="GO:0051274">
    <property type="term" value="P:beta-glucan biosynthetic process"/>
    <property type="evidence" value="ECO:0007669"/>
    <property type="project" value="TreeGrafter"/>
</dbReference>
<feature type="signal peptide" evidence="3">
    <location>
        <begin position="1"/>
        <end position="25"/>
    </location>
</feature>
<reference evidence="5 6" key="1">
    <citation type="submission" date="2017-08" db="EMBL/GenBank/DDBJ databases">
        <title>Infants hospitalized years apart are colonized by the same room-sourced microbial strains.</title>
        <authorList>
            <person name="Brooks B."/>
            <person name="Olm M.R."/>
            <person name="Firek B.A."/>
            <person name="Baker R."/>
            <person name="Thomas B.C."/>
            <person name="Morowitz M.J."/>
            <person name="Banfield J.F."/>
        </authorList>
    </citation>
    <scope>NUCLEOTIDE SEQUENCE [LARGE SCALE GENOMIC DNA]</scope>
    <source>
        <strain evidence="5">S2_005_003_R2_41</strain>
    </source>
</reference>
<evidence type="ECO:0000259" key="4">
    <source>
        <dbReference type="Pfam" id="PF04349"/>
    </source>
</evidence>
<evidence type="ECO:0000256" key="2">
    <source>
        <dbReference type="ARBA" id="ARBA00015376"/>
    </source>
</evidence>
<evidence type="ECO:0000313" key="6">
    <source>
        <dbReference type="Proteomes" id="UP000249135"/>
    </source>
</evidence>
<dbReference type="InterPro" id="IPR014718">
    <property type="entry name" value="GH-type_carb-bd"/>
</dbReference>
<evidence type="ECO:0000256" key="1">
    <source>
        <dbReference type="ARBA" id="ARBA00004418"/>
    </source>
</evidence>
<feature type="non-terminal residue" evidence="5">
    <location>
        <position position="183"/>
    </location>
</feature>
<sequence length="183" mass="20606">MIDRLAHTVRSSLLVGCISLLTACAVPPTQSAPAAPAANGKVFSLDDVTARARELAARPYVAPASNLPPFFGTMQFADYMQIQPRSDRFEWRDLPTPFRLNFYHQGMQFNFPVRINEITDAGVREIRYEPDRFDFGKLNFDREATRQLGYAGFRVLYPVNQAGKYDEVMSLLGASYFRVIGKG</sequence>
<dbReference type="EMBL" id="QFPP01000770">
    <property type="protein sequence ID" value="PZQ58563.1"/>
    <property type="molecule type" value="Genomic_DNA"/>
</dbReference>
<dbReference type="AlphaFoldDB" id="A0A2W5QUS0"/>
<dbReference type="PROSITE" id="PS51257">
    <property type="entry name" value="PROKAR_LIPOPROTEIN"/>
    <property type="match status" value="1"/>
</dbReference>
<comment type="caution">
    <text evidence="5">The sequence shown here is derived from an EMBL/GenBank/DDBJ whole genome shotgun (WGS) entry which is preliminary data.</text>
</comment>
<name>A0A2W5QUS0_VARPD</name>
<protein>
    <recommendedName>
        <fullName evidence="2">Glucans biosynthesis protein G</fullName>
    </recommendedName>
</protein>
<evidence type="ECO:0000256" key="3">
    <source>
        <dbReference type="SAM" id="SignalP"/>
    </source>
</evidence>
<dbReference type="InterPro" id="IPR007444">
    <property type="entry name" value="Glucan_biosyn_MdoG_C"/>
</dbReference>
<comment type="subcellular location">
    <subcellularLocation>
        <location evidence="1">Periplasm</location>
    </subcellularLocation>
</comment>
<dbReference type="Proteomes" id="UP000249135">
    <property type="component" value="Unassembled WGS sequence"/>
</dbReference>
<accession>A0A2W5QUS0</accession>
<dbReference type="InterPro" id="IPR011013">
    <property type="entry name" value="Gal_mutarotase_sf_dom"/>
</dbReference>
<gene>
    <name evidence="5" type="primary">mdoG</name>
    <name evidence="5" type="synonym">opgG</name>
    <name evidence="5" type="ORF">DI563_30725</name>
</gene>
<dbReference type="GO" id="GO:0030288">
    <property type="term" value="C:outer membrane-bounded periplasmic space"/>
    <property type="evidence" value="ECO:0007669"/>
    <property type="project" value="TreeGrafter"/>
</dbReference>
<keyword evidence="3" id="KW-0732">Signal</keyword>
<dbReference type="InterPro" id="IPR014438">
    <property type="entry name" value="Glucan_biosyn_MdoG/MdoD"/>
</dbReference>
<dbReference type="GO" id="GO:0003824">
    <property type="term" value="F:catalytic activity"/>
    <property type="evidence" value="ECO:0007669"/>
    <property type="project" value="InterPro"/>
</dbReference>
<dbReference type="Pfam" id="PF04349">
    <property type="entry name" value="MdoG"/>
    <property type="match status" value="1"/>
</dbReference>
<organism evidence="5 6">
    <name type="scientific">Variovorax paradoxus</name>
    <dbReference type="NCBI Taxonomy" id="34073"/>
    <lineage>
        <taxon>Bacteria</taxon>
        <taxon>Pseudomonadati</taxon>
        <taxon>Pseudomonadota</taxon>
        <taxon>Betaproteobacteria</taxon>
        <taxon>Burkholderiales</taxon>
        <taxon>Comamonadaceae</taxon>
        <taxon>Variovorax</taxon>
    </lineage>
</organism>
<feature type="chain" id="PRO_5015956866" description="Glucans biosynthesis protein G" evidence="3">
    <location>
        <begin position="26"/>
        <end position="183"/>
    </location>
</feature>
<dbReference type="PANTHER" id="PTHR30504">
    <property type="entry name" value="GLUCANS BIOSYNTHESIS PROTEIN"/>
    <property type="match status" value="1"/>
</dbReference>
<dbReference type="GO" id="GO:0030246">
    <property type="term" value="F:carbohydrate binding"/>
    <property type="evidence" value="ECO:0007669"/>
    <property type="project" value="InterPro"/>
</dbReference>
<feature type="domain" description="Glucan biosynthesis periplasmic MdoG C-terminal" evidence="4">
    <location>
        <begin position="43"/>
        <end position="183"/>
    </location>
</feature>
<proteinExistence type="predicted"/>